<evidence type="ECO:0000313" key="5">
    <source>
        <dbReference type="Proteomes" id="UP000663970"/>
    </source>
</evidence>
<dbReference type="InterPro" id="IPR005659">
    <property type="entry name" value="Chemorcpt_Glu_NH3ase_CheD"/>
</dbReference>
<comment type="catalytic activity">
    <reaction evidence="3">
        <text>L-glutaminyl-[protein] + H2O = L-glutamyl-[protein] + NH4(+)</text>
        <dbReference type="Rhea" id="RHEA:16441"/>
        <dbReference type="Rhea" id="RHEA-COMP:10207"/>
        <dbReference type="Rhea" id="RHEA-COMP:10208"/>
        <dbReference type="ChEBI" id="CHEBI:15377"/>
        <dbReference type="ChEBI" id="CHEBI:28938"/>
        <dbReference type="ChEBI" id="CHEBI:29973"/>
        <dbReference type="ChEBI" id="CHEBI:30011"/>
        <dbReference type="EC" id="3.5.1.44"/>
    </reaction>
</comment>
<dbReference type="Gene3D" id="3.30.1330.200">
    <property type="match status" value="1"/>
</dbReference>
<evidence type="ECO:0000313" key="4">
    <source>
        <dbReference type="EMBL" id="MBN8234473.1"/>
    </source>
</evidence>
<keyword evidence="1 3" id="KW-0145">Chemotaxis</keyword>
<dbReference type="SUPFAM" id="SSF64438">
    <property type="entry name" value="CNF1/YfiH-like putative cysteine hydrolases"/>
    <property type="match status" value="1"/>
</dbReference>
<dbReference type="Pfam" id="PF03975">
    <property type="entry name" value="CheD"/>
    <property type="match status" value="1"/>
</dbReference>
<gene>
    <name evidence="3" type="primary">cheD</name>
    <name evidence="4" type="ORF">JF544_04395</name>
</gene>
<dbReference type="PANTHER" id="PTHR35147">
    <property type="entry name" value="CHEMORECEPTOR GLUTAMINE DEAMIDASE CHED-RELATED"/>
    <property type="match status" value="1"/>
</dbReference>
<keyword evidence="2 3" id="KW-0378">Hydrolase</keyword>
<sequence length="177" mass="18920">MDNSWTISGQSRVIHDKKKRIRIGIGQMAAAGTDALLTTTGLGSCVGVVLYNGKGMAGMIHIMLPEAQTALHGRVNRWKYADTAVDDLVDSLINKGCRPGSLKAKIAGGAHMFSVKDQSPRIRIGERNVSAVKSRLTEHLIPIIAEDTGGQVGRSILFNVETSEMNIKKAGGGELLL</sequence>
<comment type="similarity">
    <text evidence="3">Belongs to the CheD family.</text>
</comment>
<keyword evidence="5" id="KW-1185">Reference proteome</keyword>
<dbReference type="EC" id="3.5.1.44" evidence="3"/>
<evidence type="ECO:0000256" key="2">
    <source>
        <dbReference type="ARBA" id="ARBA00022801"/>
    </source>
</evidence>
<evidence type="ECO:0000256" key="3">
    <source>
        <dbReference type="HAMAP-Rule" id="MF_01440"/>
    </source>
</evidence>
<name>A0ABS3DTD3_9BACI</name>
<accession>A0ABS3DTD3</accession>
<comment type="function">
    <text evidence="3">Probably deamidates glutamine residues to glutamate on methyl-accepting chemotaxis receptors (MCPs), playing an important role in chemotaxis.</text>
</comment>
<proteinExistence type="inferred from homology"/>
<dbReference type="InterPro" id="IPR011324">
    <property type="entry name" value="Cytotoxic_necrot_fac-like_cat"/>
</dbReference>
<dbReference type="RefSeq" id="WP_206932612.1">
    <property type="nucleotide sequence ID" value="NZ_JAEKJY010000001.1"/>
</dbReference>
<dbReference type="CDD" id="cd16352">
    <property type="entry name" value="CheD"/>
    <property type="match status" value="1"/>
</dbReference>
<organism evidence="4 5">
    <name type="scientific">Halobacillus kuroshimensis</name>
    <dbReference type="NCBI Taxonomy" id="302481"/>
    <lineage>
        <taxon>Bacteria</taxon>
        <taxon>Bacillati</taxon>
        <taxon>Bacillota</taxon>
        <taxon>Bacilli</taxon>
        <taxon>Bacillales</taxon>
        <taxon>Bacillaceae</taxon>
        <taxon>Halobacillus</taxon>
    </lineage>
</organism>
<protein>
    <recommendedName>
        <fullName evidence="3">Probable chemoreceptor glutamine deamidase CheD</fullName>
        <ecNumber evidence="3">3.5.1.44</ecNumber>
    </recommendedName>
</protein>
<dbReference type="EMBL" id="JAEKJY010000001">
    <property type="protein sequence ID" value="MBN8234473.1"/>
    <property type="molecule type" value="Genomic_DNA"/>
</dbReference>
<comment type="caution">
    <text evidence="4">The sequence shown here is derived from an EMBL/GenBank/DDBJ whole genome shotgun (WGS) entry which is preliminary data.</text>
</comment>
<dbReference type="PANTHER" id="PTHR35147:SF1">
    <property type="entry name" value="CHEMORECEPTOR GLUTAMINE DEAMIDASE CHED-RELATED"/>
    <property type="match status" value="1"/>
</dbReference>
<reference evidence="4 5" key="1">
    <citation type="submission" date="2020-12" db="EMBL/GenBank/DDBJ databases">
        <title>Oil enriched cultivation method for isolating marine PHA-producing bacteria.</title>
        <authorList>
            <person name="Zheng W."/>
            <person name="Yu S."/>
            <person name="Huang Y."/>
        </authorList>
    </citation>
    <scope>NUCLEOTIDE SEQUENCE [LARGE SCALE GENOMIC DNA]</scope>
    <source>
        <strain evidence="4 5">SY-2-6</strain>
    </source>
</reference>
<dbReference type="HAMAP" id="MF_01440">
    <property type="entry name" value="CheD"/>
    <property type="match status" value="1"/>
</dbReference>
<dbReference type="InterPro" id="IPR038592">
    <property type="entry name" value="CheD-like_sf"/>
</dbReference>
<evidence type="ECO:0000256" key="1">
    <source>
        <dbReference type="ARBA" id="ARBA00022500"/>
    </source>
</evidence>
<dbReference type="Proteomes" id="UP000663970">
    <property type="component" value="Unassembled WGS sequence"/>
</dbReference>